<dbReference type="GO" id="GO:0008270">
    <property type="term" value="F:zinc ion binding"/>
    <property type="evidence" value="ECO:0007669"/>
    <property type="project" value="TreeGrafter"/>
</dbReference>
<dbReference type="InterPro" id="IPR016195">
    <property type="entry name" value="Pol/histidinol_Pase-like"/>
</dbReference>
<proteinExistence type="predicted"/>
<dbReference type="SMART" id="SM00481">
    <property type="entry name" value="POLIIIAc"/>
    <property type="match status" value="1"/>
</dbReference>
<gene>
    <name evidence="2" type="ORF">SAMN05444405_12238</name>
</gene>
<dbReference type="GO" id="GO:0042578">
    <property type="term" value="F:phosphoric ester hydrolase activity"/>
    <property type="evidence" value="ECO:0007669"/>
    <property type="project" value="TreeGrafter"/>
</dbReference>
<evidence type="ECO:0000259" key="1">
    <source>
        <dbReference type="SMART" id="SM00481"/>
    </source>
</evidence>
<dbReference type="InterPro" id="IPR003141">
    <property type="entry name" value="Pol/His_phosphatase_N"/>
</dbReference>
<evidence type="ECO:0000313" key="2">
    <source>
        <dbReference type="EMBL" id="SHG07538.1"/>
    </source>
</evidence>
<dbReference type="STRING" id="1297750.SAMN05444405_12238"/>
<dbReference type="Proteomes" id="UP000184509">
    <property type="component" value="Unassembled WGS sequence"/>
</dbReference>
<accession>A0A1M5GV23</accession>
<dbReference type="Pfam" id="PF02811">
    <property type="entry name" value="PHP"/>
    <property type="match status" value="1"/>
</dbReference>
<dbReference type="CDD" id="cd07437">
    <property type="entry name" value="PHP_HisPPase_Ycdx_like"/>
    <property type="match status" value="1"/>
</dbReference>
<dbReference type="AlphaFoldDB" id="A0A1M5GV23"/>
<feature type="domain" description="Polymerase/histidinol phosphatase N-terminal" evidence="1">
    <location>
        <begin position="30"/>
        <end position="104"/>
    </location>
</feature>
<organism evidence="2 3">
    <name type="scientific">Bacteroides luti</name>
    <dbReference type="NCBI Taxonomy" id="1297750"/>
    <lineage>
        <taxon>Bacteria</taxon>
        <taxon>Pseudomonadati</taxon>
        <taxon>Bacteroidota</taxon>
        <taxon>Bacteroidia</taxon>
        <taxon>Bacteroidales</taxon>
        <taxon>Bacteroidaceae</taxon>
        <taxon>Bacteroides</taxon>
    </lineage>
</organism>
<name>A0A1M5GV23_9BACE</name>
<dbReference type="PANTHER" id="PTHR36928:SF1">
    <property type="entry name" value="PHOSPHATASE YCDX-RELATED"/>
    <property type="match status" value="1"/>
</dbReference>
<sequence>MSLSQDNFFASRELVNFAPDYRNSIMNIVLDIHTHTTASGHAFSSLQEMAQAAADKGIQLLGITEHGPGIPGTCDPIYFRNLWTVPRQMYGVKLLLGSELNIIDYEGNVDLDETYLKRLDICIAGIHSLCYTPGTVEQNTSAVIGAIRNPYVKIITHPGDGTAELNYEPIVLAAKEHNTLLEINNSSLEPYREKATAPDNFKEILKLCKKYEQPVILGSDAHISFAIGKYDLIYPMLAETEFPEELIMNDKLEAFKAYIAQ</sequence>
<reference evidence="2 3" key="1">
    <citation type="submission" date="2016-11" db="EMBL/GenBank/DDBJ databases">
        <authorList>
            <person name="Jaros S."/>
            <person name="Januszkiewicz K."/>
            <person name="Wedrychowicz H."/>
        </authorList>
    </citation>
    <scope>NUCLEOTIDE SEQUENCE [LARGE SCALE GENOMIC DNA]</scope>
    <source>
        <strain evidence="2 3">DSM 26991</strain>
    </source>
</reference>
<dbReference type="Gene3D" id="3.20.20.140">
    <property type="entry name" value="Metal-dependent hydrolases"/>
    <property type="match status" value="1"/>
</dbReference>
<dbReference type="InterPro" id="IPR004013">
    <property type="entry name" value="PHP_dom"/>
</dbReference>
<keyword evidence="3" id="KW-1185">Reference proteome</keyword>
<dbReference type="SUPFAM" id="SSF89550">
    <property type="entry name" value="PHP domain-like"/>
    <property type="match status" value="1"/>
</dbReference>
<protein>
    <submittedName>
        <fullName evidence="2">Putative hydrolase</fullName>
    </submittedName>
</protein>
<dbReference type="EMBL" id="FQTV01000022">
    <property type="protein sequence ID" value="SHG07538.1"/>
    <property type="molecule type" value="Genomic_DNA"/>
</dbReference>
<dbReference type="PANTHER" id="PTHR36928">
    <property type="entry name" value="PHOSPHATASE YCDX-RELATED"/>
    <property type="match status" value="1"/>
</dbReference>
<evidence type="ECO:0000313" key="3">
    <source>
        <dbReference type="Proteomes" id="UP000184509"/>
    </source>
</evidence>
<keyword evidence="2" id="KW-0378">Hydrolase</keyword>
<dbReference type="NCBIfam" id="NF006702">
    <property type="entry name" value="PRK09248.1"/>
    <property type="match status" value="1"/>
</dbReference>
<dbReference type="InterPro" id="IPR050243">
    <property type="entry name" value="PHP_phosphatase"/>
</dbReference>
<dbReference type="GO" id="GO:0005829">
    <property type="term" value="C:cytosol"/>
    <property type="evidence" value="ECO:0007669"/>
    <property type="project" value="TreeGrafter"/>
</dbReference>